<reference evidence="2 3" key="1">
    <citation type="submission" date="2023-02" db="EMBL/GenBank/DDBJ databases">
        <title>Devosia algicola sp. nov., isolated from the phycosphere of marine algae.</title>
        <authorList>
            <person name="Kim J.M."/>
            <person name="Lee J.K."/>
            <person name="Choi B.J."/>
            <person name="Bayburt H."/>
            <person name="Jeon C.O."/>
        </authorList>
    </citation>
    <scope>NUCLEOTIDE SEQUENCE [LARGE SCALE GENOMIC DNA]</scope>
    <source>
        <strain evidence="2 3">G20-9</strain>
    </source>
</reference>
<keyword evidence="1" id="KW-0472">Membrane</keyword>
<gene>
    <name evidence="2" type="ORF">PSQ19_13905</name>
</gene>
<evidence type="ECO:0000313" key="2">
    <source>
        <dbReference type="EMBL" id="WDR01806.1"/>
    </source>
</evidence>
<name>A0ABY7YKJ0_9HYPH</name>
<accession>A0ABY7YKJ0</accession>
<sequence>MSAAARSSRFPWWAYGLALLFIVIFALWPVSSVLVTNALAEANGCVVDEGSVHACVIAGSDWGRTLYTMGVMGWFGLVTLPLGSGAAIVWFISLIIHRLAWQKNKDVAQ</sequence>
<keyword evidence="1" id="KW-1133">Transmembrane helix</keyword>
<feature type="transmembrane region" description="Helical" evidence="1">
    <location>
        <begin position="12"/>
        <end position="30"/>
    </location>
</feature>
<dbReference type="RefSeq" id="WP_282218216.1">
    <property type="nucleotide sequence ID" value="NZ_CP118246.1"/>
</dbReference>
<protein>
    <submittedName>
        <fullName evidence="2">Uncharacterized protein</fullName>
    </submittedName>
</protein>
<organism evidence="2 3">
    <name type="scientific">Devosia algicola</name>
    <dbReference type="NCBI Taxonomy" id="3026418"/>
    <lineage>
        <taxon>Bacteria</taxon>
        <taxon>Pseudomonadati</taxon>
        <taxon>Pseudomonadota</taxon>
        <taxon>Alphaproteobacteria</taxon>
        <taxon>Hyphomicrobiales</taxon>
        <taxon>Devosiaceae</taxon>
        <taxon>Devosia</taxon>
    </lineage>
</organism>
<evidence type="ECO:0000256" key="1">
    <source>
        <dbReference type="SAM" id="Phobius"/>
    </source>
</evidence>
<proteinExistence type="predicted"/>
<evidence type="ECO:0000313" key="3">
    <source>
        <dbReference type="Proteomes" id="UP001220530"/>
    </source>
</evidence>
<dbReference type="EMBL" id="CP118246">
    <property type="protein sequence ID" value="WDR01806.1"/>
    <property type="molecule type" value="Genomic_DNA"/>
</dbReference>
<keyword evidence="3" id="KW-1185">Reference proteome</keyword>
<keyword evidence="1" id="KW-0812">Transmembrane</keyword>
<feature type="transmembrane region" description="Helical" evidence="1">
    <location>
        <begin position="71"/>
        <end position="96"/>
    </location>
</feature>
<dbReference type="Proteomes" id="UP001220530">
    <property type="component" value="Chromosome"/>
</dbReference>